<dbReference type="Proteomes" id="UP000324222">
    <property type="component" value="Unassembled WGS sequence"/>
</dbReference>
<evidence type="ECO:0000256" key="1">
    <source>
        <dbReference type="SAM" id="MobiDB-lite"/>
    </source>
</evidence>
<dbReference type="AlphaFoldDB" id="A0A5B7JBS6"/>
<evidence type="ECO:0000313" key="3">
    <source>
        <dbReference type="Proteomes" id="UP000324222"/>
    </source>
</evidence>
<proteinExistence type="predicted"/>
<accession>A0A5B7JBS6</accession>
<dbReference type="EMBL" id="VSRR010085704">
    <property type="protein sequence ID" value="MPC90837.1"/>
    <property type="molecule type" value="Genomic_DNA"/>
</dbReference>
<reference evidence="2 3" key="1">
    <citation type="submission" date="2019-05" db="EMBL/GenBank/DDBJ databases">
        <title>Another draft genome of Portunus trituberculatus and its Hox gene families provides insights of decapod evolution.</title>
        <authorList>
            <person name="Jeong J.-H."/>
            <person name="Song I."/>
            <person name="Kim S."/>
            <person name="Choi T."/>
            <person name="Kim D."/>
            <person name="Ryu S."/>
            <person name="Kim W."/>
        </authorList>
    </citation>
    <scope>NUCLEOTIDE SEQUENCE [LARGE SCALE GENOMIC DNA]</scope>
    <source>
        <tissue evidence="2">Muscle</tissue>
    </source>
</reference>
<gene>
    <name evidence="2" type="ORF">E2C01_085840</name>
</gene>
<name>A0A5B7JBS6_PORTR</name>
<organism evidence="2 3">
    <name type="scientific">Portunus trituberculatus</name>
    <name type="common">Swimming crab</name>
    <name type="synonym">Neptunus trituberculatus</name>
    <dbReference type="NCBI Taxonomy" id="210409"/>
    <lineage>
        <taxon>Eukaryota</taxon>
        <taxon>Metazoa</taxon>
        <taxon>Ecdysozoa</taxon>
        <taxon>Arthropoda</taxon>
        <taxon>Crustacea</taxon>
        <taxon>Multicrustacea</taxon>
        <taxon>Malacostraca</taxon>
        <taxon>Eumalacostraca</taxon>
        <taxon>Eucarida</taxon>
        <taxon>Decapoda</taxon>
        <taxon>Pleocyemata</taxon>
        <taxon>Brachyura</taxon>
        <taxon>Eubrachyura</taxon>
        <taxon>Portunoidea</taxon>
        <taxon>Portunidae</taxon>
        <taxon>Portuninae</taxon>
        <taxon>Portunus</taxon>
    </lineage>
</organism>
<sequence>MDINNTDTEHTNHPTRTSQKVKAEPLQRGPLQRLSPTPHPYLTQPPTMLLKLKNSQRSLFRLLM</sequence>
<evidence type="ECO:0000313" key="2">
    <source>
        <dbReference type="EMBL" id="MPC90837.1"/>
    </source>
</evidence>
<keyword evidence="3" id="KW-1185">Reference proteome</keyword>
<comment type="caution">
    <text evidence="2">The sequence shown here is derived from an EMBL/GenBank/DDBJ whole genome shotgun (WGS) entry which is preliminary data.</text>
</comment>
<feature type="region of interest" description="Disordered" evidence="1">
    <location>
        <begin position="1"/>
        <end position="45"/>
    </location>
</feature>
<protein>
    <submittedName>
        <fullName evidence="2">Uncharacterized protein</fullName>
    </submittedName>
</protein>